<comment type="caution">
    <text evidence="1">The sequence shown here is derived from an EMBL/GenBank/DDBJ whole genome shotgun (WGS) entry which is preliminary data.</text>
</comment>
<evidence type="ECO:0000313" key="2">
    <source>
        <dbReference type="Proteomes" id="UP000696485"/>
    </source>
</evidence>
<gene>
    <name evidence="1" type="ORF">BG006_003038</name>
</gene>
<dbReference type="Proteomes" id="UP000696485">
    <property type="component" value="Unassembled WGS sequence"/>
</dbReference>
<accession>A0A9P5VNF2</accession>
<dbReference type="EMBL" id="JAAAUY010000178">
    <property type="protein sequence ID" value="KAF9333885.1"/>
    <property type="molecule type" value="Genomic_DNA"/>
</dbReference>
<proteinExistence type="predicted"/>
<evidence type="ECO:0008006" key="3">
    <source>
        <dbReference type="Google" id="ProtNLM"/>
    </source>
</evidence>
<dbReference type="AlphaFoldDB" id="A0A9P5VNF2"/>
<evidence type="ECO:0000313" key="1">
    <source>
        <dbReference type="EMBL" id="KAF9333885.1"/>
    </source>
</evidence>
<reference evidence="1" key="1">
    <citation type="journal article" date="2020" name="Fungal Divers.">
        <title>Resolving the Mortierellaceae phylogeny through synthesis of multi-gene phylogenetics and phylogenomics.</title>
        <authorList>
            <person name="Vandepol N."/>
            <person name="Liber J."/>
            <person name="Desiro A."/>
            <person name="Na H."/>
            <person name="Kennedy M."/>
            <person name="Barry K."/>
            <person name="Grigoriev I.V."/>
            <person name="Miller A.N."/>
            <person name="O'Donnell K."/>
            <person name="Stajich J.E."/>
            <person name="Bonito G."/>
        </authorList>
    </citation>
    <scope>NUCLEOTIDE SEQUENCE</scope>
    <source>
        <strain evidence="1">NVP1</strain>
    </source>
</reference>
<organism evidence="1 2">
    <name type="scientific">Podila minutissima</name>
    <dbReference type="NCBI Taxonomy" id="64525"/>
    <lineage>
        <taxon>Eukaryota</taxon>
        <taxon>Fungi</taxon>
        <taxon>Fungi incertae sedis</taxon>
        <taxon>Mucoromycota</taxon>
        <taxon>Mortierellomycotina</taxon>
        <taxon>Mortierellomycetes</taxon>
        <taxon>Mortierellales</taxon>
        <taxon>Mortierellaceae</taxon>
        <taxon>Podila</taxon>
    </lineage>
</organism>
<name>A0A9P5VNF2_9FUNG</name>
<protein>
    <recommendedName>
        <fullName evidence="3">BTB domain-containing protein</fullName>
    </recommendedName>
</protein>
<keyword evidence="2" id="KW-1185">Reference proteome</keyword>
<sequence>MSNMNVDYELSTYDFSFVFQRLRTFTAESSFPEHCALIHYLYTGEILTEVNVRQFVVTAMPIESPDMPQEKSYVMGDLAFSPFWNISYLVLHKLAVRYNLEKLQTRCAELLKTTPKRR</sequence>